<dbReference type="EMBL" id="MK072163">
    <property type="protein sequence ID" value="AYV79644.1"/>
    <property type="molecule type" value="Genomic_DNA"/>
</dbReference>
<proteinExistence type="predicted"/>
<keyword evidence="1" id="KW-0472">Membrane</keyword>
<keyword evidence="1" id="KW-0812">Transmembrane</keyword>
<protein>
    <submittedName>
        <fullName evidence="2">Uncharacterized protein</fullName>
    </submittedName>
</protein>
<evidence type="ECO:0000256" key="1">
    <source>
        <dbReference type="SAM" id="Phobius"/>
    </source>
</evidence>
<sequence>MALYKYIQNKTSGYDQLEGFIGINSGVVSDNPLAHTDISQNSSLIANMHSVIDGSTTTDGIIEGFGLSSIFGGGSSAVQSLTEVNTAISNTINEQIVSSTQNCNNKASGSQLINLECNESDAVKTINAQLKGDCIKDGGVICLAAFNAAKDDPTAAATLAACMKDAKDGCFKAYVSCNFQDISQDSIFNFSTSCKMDSKTIADIQNNIVNTIDKKSNDTTDAMGKSLDDAVNGLLGNSTSDTKNIKNQFITNIKNSMKKELIQNITNSFQVNQSISFKGSSSNVQGISQKTMLNIITDATSKDTDYMKAYQDLANVAKTDDTKTVKGITDIAETAGKTINGVVDTAGKTVTDVSGNVTGILKTPLIILAVFVGLAAIVGGVIYISKMSKGADSVSSLGKPA</sequence>
<organism evidence="2">
    <name type="scientific">Faunusvirus sp</name>
    <dbReference type="NCBI Taxonomy" id="2487766"/>
    <lineage>
        <taxon>Viruses</taxon>
        <taxon>Varidnaviria</taxon>
        <taxon>Bamfordvirae</taxon>
        <taxon>Nucleocytoviricota</taxon>
        <taxon>Megaviricetes</taxon>
        <taxon>Imitervirales</taxon>
        <taxon>Mimiviridae</taxon>
    </lineage>
</organism>
<gene>
    <name evidence="2" type="ORF">Faunusvirus32_6</name>
</gene>
<keyword evidence="1" id="KW-1133">Transmembrane helix</keyword>
<name>A0A3G4ZZB7_9VIRU</name>
<evidence type="ECO:0000313" key="2">
    <source>
        <dbReference type="EMBL" id="AYV79644.1"/>
    </source>
</evidence>
<reference evidence="2" key="1">
    <citation type="submission" date="2018-10" db="EMBL/GenBank/DDBJ databases">
        <title>Hidden diversity of soil giant viruses.</title>
        <authorList>
            <person name="Schulz F."/>
            <person name="Alteio L."/>
            <person name="Goudeau D."/>
            <person name="Ryan E.M."/>
            <person name="Malmstrom R.R."/>
            <person name="Blanchard J."/>
            <person name="Woyke T."/>
        </authorList>
    </citation>
    <scope>NUCLEOTIDE SEQUENCE</scope>
    <source>
        <strain evidence="2">FNV1</strain>
    </source>
</reference>
<accession>A0A3G4ZZB7</accession>
<feature type="transmembrane region" description="Helical" evidence="1">
    <location>
        <begin position="365"/>
        <end position="384"/>
    </location>
</feature>